<name>A0A7K3WG75_9ACTN</name>
<sequence>MRKIRHALSRAVYEWAPDDHGPVLVTDREGRQGRFDRDGGWVAGEVRRADPELCRWIVSGGREPGGPGSRSRRFETEETFS</sequence>
<dbReference type="AlphaFoldDB" id="A0A7K3WG75"/>
<feature type="compositionally biased region" description="Basic and acidic residues" evidence="1">
    <location>
        <begin position="72"/>
        <end position="81"/>
    </location>
</feature>
<gene>
    <name evidence="2" type="ORF">G1H19_15705</name>
</gene>
<protein>
    <recommendedName>
        <fullName evidence="4">Transposase</fullName>
    </recommendedName>
</protein>
<organism evidence="2 3">
    <name type="scientific">Goekera deserti</name>
    <dbReference type="NCBI Taxonomy" id="2497753"/>
    <lineage>
        <taxon>Bacteria</taxon>
        <taxon>Bacillati</taxon>
        <taxon>Actinomycetota</taxon>
        <taxon>Actinomycetes</taxon>
        <taxon>Geodermatophilales</taxon>
        <taxon>Geodermatophilaceae</taxon>
        <taxon>Goekera</taxon>
    </lineage>
</organism>
<dbReference type="RefSeq" id="WP_152727367.1">
    <property type="nucleotide sequence ID" value="NZ_JAABOZ010000001.1"/>
</dbReference>
<evidence type="ECO:0000256" key="1">
    <source>
        <dbReference type="SAM" id="MobiDB-lite"/>
    </source>
</evidence>
<evidence type="ECO:0000313" key="2">
    <source>
        <dbReference type="EMBL" id="NEL55434.1"/>
    </source>
</evidence>
<comment type="caution">
    <text evidence="2">The sequence shown here is derived from an EMBL/GenBank/DDBJ whole genome shotgun (WGS) entry which is preliminary data.</text>
</comment>
<evidence type="ECO:0008006" key="4">
    <source>
        <dbReference type="Google" id="ProtNLM"/>
    </source>
</evidence>
<evidence type="ECO:0000313" key="3">
    <source>
        <dbReference type="Proteomes" id="UP000470470"/>
    </source>
</evidence>
<proteinExistence type="predicted"/>
<reference evidence="2 3" key="1">
    <citation type="submission" date="2020-02" db="EMBL/GenBank/DDBJ databases">
        <title>The whole genome sequence of CPCC 205119.</title>
        <authorList>
            <person name="Jiang Z."/>
        </authorList>
    </citation>
    <scope>NUCLEOTIDE SEQUENCE [LARGE SCALE GENOMIC DNA]</scope>
    <source>
        <strain evidence="2 3">CPCC 205119</strain>
    </source>
</reference>
<keyword evidence="3" id="KW-1185">Reference proteome</keyword>
<dbReference type="Proteomes" id="UP000470470">
    <property type="component" value="Unassembled WGS sequence"/>
</dbReference>
<feature type="region of interest" description="Disordered" evidence="1">
    <location>
        <begin position="58"/>
        <end position="81"/>
    </location>
</feature>
<dbReference type="EMBL" id="JAAGWK010000022">
    <property type="protein sequence ID" value="NEL55434.1"/>
    <property type="molecule type" value="Genomic_DNA"/>
</dbReference>
<accession>A0A7K3WG75</accession>